<evidence type="ECO:0000259" key="2">
    <source>
        <dbReference type="Pfam" id="PF00535"/>
    </source>
</evidence>
<dbReference type="GO" id="GO:0016740">
    <property type="term" value="F:transferase activity"/>
    <property type="evidence" value="ECO:0007669"/>
    <property type="project" value="UniProtKB-KW"/>
</dbReference>
<dbReference type="PANTHER" id="PTHR43179:SF7">
    <property type="entry name" value="RHAMNOSYLTRANSFERASE WBBL"/>
    <property type="match status" value="1"/>
</dbReference>
<dbReference type="Gene3D" id="3.90.550.10">
    <property type="entry name" value="Spore Coat Polysaccharide Biosynthesis Protein SpsA, Chain A"/>
    <property type="match status" value="1"/>
</dbReference>
<dbReference type="STRING" id="525897.Dbac_3264"/>
<dbReference type="PANTHER" id="PTHR43179">
    <property type="entry name" value="RHAMNOSYLTRANSFERASE WBBL"/>
    <property type="match status" value="1"/>
</dbReference>
<dbReference type="InterPro" id="IPR001173">
    <property type="entry name" value="Glyco_trans_2-like"/>
</dbReference>
<dbReference type="eggNOG" id="COG1216">
    <property type="taxonomic scope" value="Bacteria"/>
</dbReference>
<dbReference type="SUPFAM" id="SSF53448">
    <property type="entry name" value="Nucleotide-diphospho-sugar transferases"/>
    <property type="match status" value="1"/>
</dbReference>
<dbReference type="Proteomes" id="UP000002216">
    <property type="component" value="Chromosome"/>
</dbReference>
<sequence>MNCACTVSIISHNQAALVVNLVDDLQAFCGPYVDEVIVTINIAEEVRLDVSQYDFPIRVLRNLAPKGFGANHNAAFLVSSSDFFCILNPDIRLTQNPFPTLLEFASLSEVGVVAPRVVNNSGQREDSERRFPTPWELMKKIAGGKSAVWSDAYPVSSPDWIAGMFMLFPRSVFEKLHGFDERYFLYYEDVDLCARLALAGYKRLVCSDVTVVHDARRSSHGNLRYAAMHLKSIFRFFFSDVYRRVRKL</sequence>
<evidence type="ECO:0000259" key="3">
    <source>
        <dbReference type="Pfam" id="PF02709"/>
    </source>
</evidence>
<feature type="domain" description="Glycosyltransferase 2-like" evidence="2">
    <location>
        <begin position="7"/>
        <end position="134"/>
    </location>
</feature>
<dbReference type="Pfam" id="PF00535">
    <property type="entry name" value="Glycos_transf_2"/>
    <property type="match status" value="1"/>
</dbReference>
<evidence type="ECO:0000313" key="5">
    <source>
        <dbReference type="Proteomes" id="UP000002216"/>
    </source>
</evidence>
<dbReference type="EMBL" id="CP001629">
    <property type="protein sequence ID" value="ACU91338.1"/>
    <property type="molecule type" value="Genomic_DNA"/>
</dbReference>
<keyword evidence="1 4" id="KW-0808">Transferase</keyword>
<evidence type="ECO:0000256" key="1">
    <source>
        <dbReference type="ARBA" id="ARBA00022679"/>
    </source>
</evidence>
<name>C7LP22_DESBD</name>
<dbReference type="Pfam" id="PF02709">
    <property type="entry name" value="Glyco_transf_7C"/>
    <property type="match status" value="1"/>
</dbReference>
<reference evidence="4 5" key="1">
    <citation type="journal article" date="2009" name="Stand. Genomic Sci.">
        <title>Complete genome sequence of Desulfomicrobium baculatum type strain (X).</title>
        <authorList>
            <person name="Copeland A."/>
            <person name="Spring S."/>
            <person name="Goker M."/>
            <person name="Schneider S."/>
            <person name="Lapidus A."/>
            <person name="Del Rio T.G."/>
            <person name="Tice H."/>
            <person name="Cheng J.F."/>
            <person name="Chen F."/>
            <person name="Nolan M."/>
            <person name="Bruce D."/>
            <person name="Goodwin L."/>
            <person name="Pitluck S."/>
            <person name="Ivanova N."/>
            <person name="Mavrommatis K."/>
            <person name="Ovchinnikova G."/>
            <person name="Pati A."/>
            <person name="Chen A."/>
            <person name="Palaniappan K."/>
            <person name="Land M."/>
            <person name="Hauser L."/>
            <person name="Chang Y.J."/>
            <person name="Jeffries C.C."/>
            <person name="Meincke L."/>
            <person name="Sims D."/>
            <person name="Brettin T."/>
            <person name="Detter J.C."/>
            <person name="Han C."/>
            <person name="Chain P."/>
            <person name="Bristow J."/>
            <person name="Eisen J.A."/>
            <person name="Markowitz V."/>
            <person name="Hugenholtz P."/>
            <person name="Kyrpides N.C."/>
            <person name="Klenk H.P."/>
            <person name="Lucas S."/>
        </authorList>
    </citation>
    <scope>NUCLEOTIDE SEQUENCE [LARGE SCALE GENOMIC DNA]</scope>
    <source>
        <strain evidence="5">DSM 4028 / VKM B-1378 / X</strain>
    </source>
</reference>
<dbReference type="OrthoDB" id="5444068at2"/>
<proteinExistence type="predicted"/>
<organism evidence="4 5">
    <name type="scientific">Desulfomicrobium baculatum (strain DSM 4028 / VKM B-1378 / X)</name>
    <name type="common">Desulfovibrio baculatus</name>
    <dbReference type="NCBI Taxonomy" id="525897"/>
    <lineage>
        <taxon>Bacteria</taxon>
        <taxon>Pseudomonadati</taxon>
        <taxon>Thermodesulfobacteriota</taxon>
        <taxon>Desulfovibrionia</taxon>
        <taxon>Desulfovibrionales</taxon>
        <taxon>Desulfomicrobiaceae</taxon>
        <taxon>Desulfomicrobium</taxon>
    </lineage>
</organism>
<protein>
    <submittedName>
        <fullName evidence="4">Glycosyl transferase family 2</fullName>
    </submittedName>
</protein>
<dbReference type="CAZy" id="GT2">
    <property type="family name" value="Glycosyltransferase Family 2"/>
</dbReference>
<feature type="domain" description="Galactosyltransferase C-terminal" evidence="3">
    <location>
        <begin position="161"/>
        <end position="202"/>
    </location>
</feature>
<dbReference type="InterPro" id="IPR029044">
    <property type="entry name" value="Nucleotide-diphossugar_trans"/>
</dbReference>
<gene>
    <name evidence="4" type="ordered locus">Dbac_3264</name>
</gene>
<dbReference type="InterPro" id="IPR027791">
    <property type="entry name" value="Galactosyl_T_C"/>
</dbReference>
<dbReference type="RefSeq" id="WP_015775427.1">
    <property type="nucleotide sequence ID" value="NC_013173.1"/>
</dbReference>
<dbReference type="HOGENOM" id="CLU_023845_0_4_7"/>
<evidence type="ECO:0000313" key="4">
    <source>
        <dbReference type="EMBL" id="ACU91338.1"/>
    </source>
</evidence>
<dbReference type="KEGG" id="dba:Dbac_3264"/>
<accession>C7LP22</accession>
<dbReference type="AlphaFoldDB" id="C7LP22"/>
<keyword evidence="5" id="KW-1185">Reference proteome</keyword>